<reference evidence="1 2" key="1">
    <citation type="submission" date="2019-08" db="EMBL/GenBank/DDBJ databases">
        <title>Lentzea from Indian Himalayas.</title>
        <authorList>
            <person name="Mandal S."/>
            <person name="Mallick Gupta A."/>
            <person name="Maiti P.K."/>
            <person name="Sarkar J."/>
            <person name="Mandal S."/>
        </authorList>
    </citation>
    <scope>NUCLEOTIDE SEQUENCE [LARGE SCALE GENOMIC DNA]</scope>
    <source>
        <strain evidence="1 2">PSKA42</strain>
    </source>
</reference>
<organism evidence="1 2">
    <name type="scientific">Lentzea indica</name>
    <dbReference type="NCBI Taxonomy" id="2604800"/>
    <lineage>
        <taxon>Bacteria</taxon>
        <taxon>Bacillati</taxon>
        <taxon>Actinomycetota</taxon>
        <taxon>Actinomycetes</taxon>
        <taxon>Pseudonocardiales</taxon>
        <taxon>Pseudonocardiaceae</taxon>
        <taxon>Lentzea</taxon>
    </lineage>
</organism>
<proteinExistence type="predicted"/>
<protein>
    <recommendedName>
        <fullName evidence="3">SMI1/KNR4 family protein</fullName>
    </recommendedName>
</protein>
<evidence type="ECO:0000313" key="1">
    <source>
        <dbReference type="EMBL" id="NKE55980.1"/>
    </source>
</evidence>
<dbReference type="EMBL" id="VSRL01000007">
    <property type="protein sequence ID" value="NKE55980.1"/>
    <property type="molecule type" value="Genomic_DNA"/>
</dbReference>
<evidence type="ECO:0008006" key="3">
    <source>
        <dbReference type="Google" id="ProtNLM"/>
    </source>
</evidence>
<accession>A0ABX1FAQ3</accession>
<evidence type="ECO:0000313" key="2">
    <source>
        <dbReference type="Proteomes" id="UP001515943"/>
    </source>
</evidence>
<gene>
    <name evidence="1" type="ORF">FXN61_03705</name>
</gene>
<keyword evidence="2" id="KW-1185">Reference proteome</keyword>
<sequence length="236" mass="26714">MPGVEDGVALEEPTAYELDWLAILDDLRDSPAIEVLHEVRDDIDLMAEDSSFDDLAEWDGVELDAEVRRAYVRFSQLGSQWRTVAPHLDLAGEFRLRPLPLVVHEDAPEFHSSLYSDEQRELATGFRVIDSSPFTGTGSFVAVRLRPGAGNPEIWFSDHRTNTLWEMDLDYVGYLETLRLTKGAFHWQHLFTEAPLDDEEFAGVAADLQAMLGFLPSVFPDREYAPLHARLARRLG</sequence>
<dbReference type="RefSeq" id="WP_167970240.1">
    <property type="nucleotide sequence ID" value="NZ_VSRL01000007.1"/>
</dbReference>
<name>A0ABX1FAQ3_9PSEU</name>
<dbReference type="Proteomes" id="UP001515943">
    <property type="component" value="Unassembled WGS sequence"/>
</dbReference>
<comment type="caution">
    <text evidence="1">The sequence shown here is derived from an EMBL/GenBank/DDBJ whole genome shotgun (WGS) entry which is preliminary data.</text>
</comment>